<evidence type="ECO:0008006" key="5">
    <source>
        <dbReference type="Google" id="ProtNLM"/>
    </source>
</evidence>
<dbReference type="InterPro" id="IPR011990">
    <property type="entry name" value="TPR-like_helical_dom_sf"/>
</dbReference>
<sequence>MKLCPINCQLITTNCQPKMLQQRNLLWIFGILSVFAIAFSIWVGGKDRRALDAMNSQGVNQEAWVTQLEQAVEEKPESSLLKYNLANLYHHQKKYQDAQNLLQEVLNSKDLDQKLAENSLFNLGNNLYRQAEKEKELQKSLPLLRESLVYYKDLLDRQQREERFSSKKTENPTDQQLNYILVRQRIKILMDLLKQQKKEATQQKNIYQLLIEVKKKEEEIRQELQTLAQQGSSQQREQLRNRLLTKRRENRETIQVLRKKILEQMQTPVAPPKAKGLSPNKLI</sequence>
<evidence type="ECO:0000256" key="2">
    <source>
        <dbReference type="SAM" id="Phobius"/>
    </source>
</evidence>
<dbReference type="Pfam" id="PF14559">
    <property type="entry name" value="TPR_19"/>
    <property type="match status" value="1"/>
</dbReference>
<keyword evidence="2" id="KW-0812">Transmembrane</keyword>
<dbReference type="SUPFAM" id="SSF48452">
    <property type="entry name" value="TPR-like"/>
    <property type="match status" value="1"/>
</dbReference>
<keyword evidence="1" id="KW-0175">Coiled coil</keyword>
<evidence type="ECO:0000256" key="1">
    <source>
        <dbReference type="SAM" id="Coils"/>
    </source>
</evidence>
<dbReference type="Proteomes" id="UP000218113">
    <property type="component" value="Unassembled WGS sequence"/>
</dbReference>
<dbReference type="AlphaFoldDB" id="A0A2A4SRK1"/>
<comment type="caution">
    <text evidence="3">The sequence shown here is derived from an EMBL/GenBank/DDBJ whole genome shotgun (WGS) entry which is preliminary data.</text>
</comment>
<feature type="coiled-coil region" evidence="1">
    <location>
        <begin position="183"/>
        <end position="230"/>
    </location>
</feature>
<accession>A0A2A4SRK1</accession>
<dbReference type="EMBL" id="NVSR01000131">
    <property type="protein sequence ID" value="PCI23970.1"/>
    <property type="molecule type" value="Genomic_DNA"/>
</dbReference>
<keyword evidence="2" id="KW-1133">Transmembrane helix</keyword>
<evidence type="ECO:0000313" key="3">
    <source>
        <dbReference type="EMBL" id="PCI23970.1"/>
    </source>
</evidence>
<organism evidence="3 4">
    <name type="scientific">SAR324 cluster bacterium</name>
    <dbReference type="NCBI Taxonomy" id="2024889"/>
    <lineage>
        <taxon>Bacteria</taxon>
        <taxon>Deltaproteobacteria</taxon>
        <taxon>SAR324 cluster</taxon>
    </lineage>
</organism>
<gene>
    <name evidence="3" type="ORF">COB67_12155</name>
</gene>
<evidence type="ECO:0000313" key="4">
    <source>
        <dbReference type="Proteomes" id="UP000218113"/>
    </source>
</evidence>
<feature type="transmembrane region" description="Helical" evidence="2">
    <location>
        <begin position="25"/>
        <end position="44"/>
    </location>
</feature>
<protein>
    <recommendedName>
        <fullName evidence="5">Tetratricopeptide repeat protein</fullName>
    </recommendedName>
</protein>
<dbReference type="Gene3D" id="1.25.40.10">
    <property type="entry name" value="Tetratricopeptide repeat domain"/>
    <property type="match status" value="1"/>
</dbReference>
<name>A0A2A4SRK1_9DELT</name>
<keyword evidence="2" id="KW-0472">Membrane</keyword>
<reference evidence="4" key="1">
    <citation type="submission" date="2017-08" db="EMBL/GenBank/DDBJ databases">
        <title>A dynamic microbial community with high functional redundancy inhabits the cold, oxic subseafloor aquifer.</title>
        <authorList>
            <person name="Tully B.J."/>
            <person name="Wheat C.G."/>
            <person name="Glazer B.T."/>
            <person name="Huber J.A."/>
        </authorList>
    </citation>
    <scope>NUCLEOTIDE SEQUENCE [LARGE SCALE GENOMIC DNA]</scope>
</reference>
<proteinExistence type="predicted"/>